<name>A0AC35FKE1_9BILA</name>
<evidence type="ECO:0000313" key="1">
    <source>
        <dbReference type="Proteomes" id="UP000887580"/>
    </source>
</evidence>
<evidence type="ECO:0000313" key="2">
    <source>
        <dbReference type="WBParaSite" id="PS1159_v2.g17863.t1"/>
    </source>
</evidence>
<reference evidence="2" key="1">
    <citation type="submission" date="2022-11" db="UniProtKB">
        <authorList>
            <consortium name="WormBaseParasite"/>
        </authorList>
    </citation>
    <scope>IDENTIFICATION</scope>
</reference>
<dbReference type="WBParaSite" id="PS1159_v2.g17863.t1">
    <property type="protein sequence ID" value="PS1159_v2.g17863.t1"/>
    <property type="gene ID" value="PS1159_v2.g17863"/>
</dbReference>
<protein>
    <submittedName>
        <fullName evidence="2">Ig-like domain-containing protein</fullName>
    </submittedName>
</protein>
<accession>A0AC35FKE1</accession>
<organism evidence="1 2">
    <name type="scientific">Panagrolaimus sp. PS1159</name>
    <dbReference type="NCBI Taxonomy" id="55785"/>
    <lineage>
        <taxon>Eukaryota</taxon>
        <taxon>Metazoa</taxon>
        <taxon>Ecdysozoa</taxon>
        <taxon>Nematoda</taxon>
        <taxon>Chromadorea</taxon>
        <taxon>Rhabditida</taxon>
        <taxon>Tylenchina</taxon>
        <taxon>Panagrolaimomorpha</taxon>
        <taxon>Panagrolaimoidea</taxon>
        <taxon>Panagrolaimidae</taxon>
        <taxon>Panagrolaimus</taxon>
    </lineage>
</organism>
<dbReference type="Proteomes" id="UP000887580">
    <property type="component" value="Unplaced"/>
</dbReference>
<sequence>MVKTIWAKAQQPITLPCDLGVPPNGNYELEWRKEGSLIFNAYGNDPGFTVAELQGEAHSPPPHPNKEIF</sequence>
<proteinExistence type="predicted"/>